<evidence type="ECO:0000256" key="1">
    <source>
        <dbReference type="SAM" id="MobiDB-lite"/>
    </source>
</evidence>
<feature type="region of interest" description="Disordered" evidence="1">
    <location>
        <begin position="103"/>
        <end position="131"/>
    </location>
</feature>
<dbReference type="Pfam" id="PF13893">
    <property type="entry name" value="RRM_5"/>
    <property type="match status" value="1"/>
</dbReference>
<evidence type="ECO:0000313" key="3">
    <source>
        <dbReference type="Proteomes" id="UP001279410"/>
    </source>
</evidence>
<sequence>MLQLRIDFSVVNLNVGILWQQKSRDYRMTRNFLLEPEPSGWQRLPLLQENWPLAGRTGSVRILLVATSLRSFNAGVYGEYQRVKILYNKKDALVQMSDANQAQLDGGTASRQPGRPGLTKDYANSPASPGFKKPGSKNFQNIFALCHLPLQHPGC</sequence>
<reference evidence="2" key="1">
    <citation type="submission" date="2022-08" db="EMBL/GenBank/DDBJ databases">
        <title>Genome sequencing of akame (Lates japonicus).</title>
        <authorList>
            <person name="Hashiguchi Y."/>
            <person name="Takahashi H."/>
        </authorList>
    </citation>
    <scope>NUCLEOTIDE SEQUENCE</scope>
    <source>
        <strain evidence="2">Kochi</strain>
    </source>
</reference>
<gene>
    <name evidence="2" type="ORF">AKAME5_002593100</name>
</gene>
<comment type="caution">
    <text evidence="2">The sequence shown here is derived from an EMBL/GenBank/DDBJ whole genome shotgun (WGS) entry which is preliminary data.</text>
</comment>
<protein>
    <submittedName>
        <fullName evidence="2">Polypyrimidine tract-binding protein 2-like isoform X2</fullName>
    </submittedName>
</protein>
<keyword evidence="3" id="KW-1185">Reference proteome</keyword>
<accession>A0AAD3NMQ9</accession>
<name>A0AAD3NMQ9_LATJO</name>
<proteinExistence type="predicted"/>
<dbReference type="EMBL" id="BRZM01002357">
    <property type="protein sequence ID" value="GLD74600.1"/>
    <property type="molecule type" value="Genomic_DNA"/>
</dbReference>
<organism evidence="2 3">
    <name type="scientific">Lates japonicus</name>
    <name type="common">Japanese lates</name>
    <dbReference type="NCBI Taxonomy" id="270547"/>
    <lineage>
        <taxon>Eukaryota</taxon>
        <taxon>Metazoa</taxon>
        <taxon>Chordata</taxon>
        <taxon>Craniata</taxon>
        <taxon>Vertebrata</taxon>
        <taxon>Euteleostomi</taxon>
        <taxon>Actinopterygii</taxon>
        <taxon>Neopterygii</taxon>
        <taxon>Teleostei</taxon>
        <taxon>Neoteleostei</taxon>
        <taxon>Acanthomorphata</taxon>
        <taxon>Carangaria</taxon>
        <taxon>Carangaria incertae sedis</taxon>
        <taxon>Centropomidae</taxon>
        <taxon>Lates</taxon>
    </lineage>
</organism>
<dbReference type="AlphaFoldDB" id="A0AAD3NMQ9"/>
<evidence type="ECO:0000313" key="2">
    <source>
        <dbReference type="EMBL" id="GLD74600.1"/>
    </source>
</evidence>
<dbReference type="Proteomes" id="UP001279410">
    <property type="component" value="Unassembled WGS sequence"/>
</dbReference>